<reference evidence="6 7" key="1">
    <citation type="journal article" date="2013" name="Genome Announc.">
        <title>Draft Genome Sequence of a Benzothiophene-Desulfurizing Bacterium, Gordona terrae Strain C-6.</title>
        <authorList>
            <person name="Wang W."/>
            <person name="Ma T."/>
            <person name="Ren Y."/>
            <person name="Li G."/>
        </authorList>
    </citation>
    <scope>NUCLEOTIDE SEQUENCE [LARGE SCALE GENOMIC DNA]</scope>
    <source>
        <strain evidence="6 7">C-6</strain>
    </source>
</reference>
<keyword evidence="2" id="KW-0378">Hydrolase</keyword>
<evidence type="ECO:0000256" key="2">
    <source>
        <dbReference type="ARBA" id="ARBA00022801"/>
    </source>
</evidence>
<dbReference type="RefSeq" id="WP_010844565.1">
    <property type="nucleotide sequence ID" value="NZ_AQPW01000040.1"/>
</dbReference>
<protein>
    <submittedName>
        <fullName evidence="6">Putative metallophosphoesterase</fullName>
    </submittedName>
</protein>
<evidence type="ECO:0000313" key="6">
    <source>
        <dbReference type="EMBL" id="EON30776.1"/>
    </source>
</evidence>
<evidence type="ECO:0000256" key="3">
    <source>
        <dbReference type="ARBA" id="ARBA00023004"/>
    </source>
</evidence>
<comment type="similarity">
    <text evidence="4">Belongs to the cyclic nucleotide phosphodiesterase class-III family.</text>
</comment>
<comment type="caution">
    <text evidence="6">The sequence shown here is derived from an EMBL/GenBank/DDBJ whole genome shotgun (WGS) entry which is preliminary data.</text>
</comment>
<dbReference type="GO" id="GO:0046872">
    <property type="term" value="F:metal ion binding"/>
    <property type="evidence" value="ECO:0007669"/>
    <property type="project" value="UniProtKB-KW"/>
</dbReference>
<keyword evidence="3" id="KW-0408">Iron</keyword>
<gene>
    <name evidence="6" type="ORF">GTC6_20920</name>
</gene>
<organism evidence="6 7">
    <name type="scientific">Gordonia terrae C-6</name>
    <dbReference type="NCBI Taxonomy" id="1316928"/>
    <lineage>
        <taxon>Bacteria</taxon>
        <taxon>Bacillati</taxon>
        <taxon>Actinomycetota</taxon>
        <taxon>Actinomycetes</taxon>
        <taxon>Mycobacteriales</taxon>
        <taxon>Gordoniaceae</taxon>
        <taxon>Gordonia</taxon>
    </lineage>
</organism>
<name>R7Y416_9ACTN</name>
<evidence type="ECO:0000259" key="5">
    <source>
        <dbReference type="Pfam" id="PF00149"/>
    </source>
</evidence>
<dbReference type="Gene3D" id="3.60.21.10">
    <property type="match status" value="1"/>
</dbReference>
<dbReference type="PATRIC" id="fig|1316928.3.peg.4227"/>
<feature type="domain" description="Calcineurin-like phosphoesterase" evidence="5">
    <location>
        <begin position="7"/>
        <end position="203"/>
    </location>
</feature>
<dbReference type="AlphaFoldDB" id="R7Y416"/>
<dbReference type="InterPro" id="IPR029052">
    <property type="entry name" value="Metallo-depent_PP-like"/>
</dbReference>
<dbReference type="GO" id="GO:0016787">
    <property type="term" value="F:hydrolase activity"/>
    <property type="evidence" value="ECO:0007669"/>
    <property type="project" value="UniProtKB-KW"/>
</dbReference>
<dbReference type="OrthoDB" id="5241795at2"/>
<evidence type="ECO:0000313" key="7">
    <source>
        <dbReference type="Proteomes" id="UP000013569"/>
    </source>
</evidence>
<dbReference type="PANTHER" id="PTHR42988">
    <property type="entry name" value="PHOSPHOHYDROLASE"/>
    <property type="match status" value="1"/>
</dbReference>
<keyword evidence="1" id="KW-0479">Metal-binding</keyword>
<dbReference type="Proteomes" id="UP000013569">
    <property type="component" value="Unassembled WGS sequence"/>
</dbReference>
<dbReference type="InterPro" id="IPR050884">
    <property type="entry name" value="CNP_phosphodiesterase-III"/>
</dbReference>
<accession>R7Y416</accession>
<dbReference type="Pfam" id="PF00149">
    <property type="entry name" value="Metallophos"/>
    <property type="match status" value="1"/>
</dbReference>
<dbReference type="PANTHER" id="PTHR42988:SF2">
    <property type="entry name" value="CYCLIC NUCLEOTIDE PHOSPHODIESTERASE CBUA0032-RELATED"/>
    <property type="match status" value="1"/>
</dbReference>
<dbReference type="EMBL" id="AQPW01000040">
    <property type="protein sequence ID" value="EON30776.1"/>
    <property type="molecule type" value="Genomic_DNA"/>
</dbReference>
<sequence>MSTPACTIVQLTDTHIVTPGELVRGVVDTADNVRAVLEQIVGSGRNVDALLLSGDLTDDGDIRAYRKLRDLVEPVAAALDAEIIYAMGNHDVRESFRAGLFDARGDPDRPHDTVHLLGSTRVITMDSTRPGRHEGWLDDDQLSWLRSELAHAAPAGCTVLVLHHPPLRSAIPPIDGLRLQHAARLGDILLGSDVKMIVCGHSHLTGSGSLAGIPVWVGPALSYRLDTFAPIGRHRGVFGFGFSRIDVVDGTVVATAVEATPSEPVYDVSESEILARLRDLARQGT</sequence>
<dbReference type="SUPFAM" id="SSF56300">
    <property type="entry name" value="Metallo-dependent phosphatases"/>
    <property type="match status" value="1"/>
</dbReference>
<proteinExistence type="inferred from homology"/>
<evidence type="ECO:0000256" key="1">
    <source>
        <dbReference type="ARBA" id="ARBA00022723"/>
    </source>
</evidence>
<evidence type="ECO:0000256" key="4">
    <source>
        <dbReference type="ARBA" id="ARBA00025742"/>
    </source>
</evidence>
<dbReference type="InterPro" id="IPR004843">
    <property type="entry name" value="Calcineurin-like_PHP"/>
</dbReference>